<dbReference type="STRING" id="1196095.GAPWK_0082"/>
<feature type="transmembrane region" description="Helical" evidence="1">
    <location>
        <begin position="49"/>
        <end position="70"/>
    </location>
</feature>
<evidence type="ECO:0000256" key="1">
    <source>
        <dbReference type="SAM" id="Phobius"/>
    </source>
</evidence>
<proteinExistence type="predicted"/>
<evidence type="ECO:0000259" key="2">
    <source>
        <dbReference type="Pfam" id="PF20455"/>
    </source>
</evidence>
<dbReference type="EMBL" id="QGLR01000002">
    <property type="protein sequence ID" value="PXZ08632.1"/>
    <property type="molecule type" value="Genomic_DNA"/>
</dbReference>
<evidence type="ECO:0000313" key="4">
    <source>
        <dbReference type="Proteomes" id="UP000247932"/>
    </source>
</evidence>
<dbReference type="Pfam" id="PF20455">
    <property type="entry name" value="DUF6708"/>
    <property type="match status" value="1"/>
</dbReference>
<accession>A0A2V4E5R7</accession>
<dbReference type="AlphaFoldDB" id="A0A2V4E5R7"/>
<feature type="transmembrane region" description="Helical" evidence="1">
    <location>
        <begin position="82"/>
        <end position="103"/>
    </location>
</feature>
<sequence length="295" mass="34838">MPSQYRPQILGWIGDLGKGTNYFSGPDDRLLYANDNYCAFLRKTSSDQIFYLCVSTIVIICSFLGIYISFLLLFEFNPETESFLFITFLILFITCILALYIFIPELYQNLFTRKGSPIILNRKTKKVYINESYFFNFTTFKNPIYFLHPNKKRIKEYDWDDLHGVVVYNFSTKKRIKECDWADLHGVVVHNFSTYPLCTTILMVCEPGTYKTIDHVLLDPLRYSVGRYQVWGWVNNFMCFNDLISLNDGKYTWEQETPFKKDIIQGQGWPEWMVEAFNALSPEHLTEIKQKYHVQ</sequence>
<evidence type="ECO:0000313" key="3">
    <source>
        <dbReference type="EMBL" id="PXZ08632.1"/>
    </source>
</evidence>
<dbReference type="RefSeq" id="WP_110432281.1">
    <property type="nucleotide sequence ID" value="NZ_QGLR01000002.1"/>
</dbReference>
<feature type="domain" description="DUF6708" evidence="2">
    <location>
        <begin position="96"/>
        <end position="174"/>
    </location>
</feature>
<comment type="caution">
    <text evidence="3">The sequence shown here is derived from an EMBL/GenBank/DDBJ whole genome shotgun (WGS) entry which is preliminary data.</text>
</comment>
<keyword evidence="1" id="KW-1133">Transmembrane helix</keyword>
<protein>
    <recommendedName>
        <fullName evidence="2">DUF6708 domain-containing protein</fullName>
    </recommendedName>
</protein>
<reference evidence="3 4" key="1">
    <citation type="submission" date="2018-05" db="EMBL/GenBank/DDBJ databases">
        <title>Reference genomes for bee gut microbiota database.</title>
        <authorList>
            <person name="Ellegaard K.M."/>
        </authorList>
    </citation>
    <scope>NUCLEOTIDE SEQUENCE [LARGE SCALE GENOMIC DNA]</scope>
    <source>
        <strain evidence="3 4">ESL0182</strain>
    </source>
</reference>
<keyword evidence="1" id="KW-0812">Transmembrane</keyword>
<dbReference type="OrthoDB" id="7066491at2"/>
<dbReference type="InterPro" id="IPR046554">
    <property type="entry name" value="DUF6708"/>
</dbReference>
<gene>
    <name evidence="3" type="ORF">DKK70_00470</name>
</gene>
<dbReference type="Proteomes" id="UP000247932">
    <property type="component" value="Unassembled WGS sequence"/>
</dbReference>
<name>A0A2V4E5R7_9GAMM</name>
<keyword evidence="4" id="KW-1185">Reference proteome</keyword>
<keyword evidence="1" id="KW-0472">Membrane</keyword>
<organism evidence="3 4">
    <name type="scientific">Gilliamella apicola</name>
    <dbReference type="NCBI Taxonomy" id="1196095"/>
    <lineage>
        <taxon>Bacteria</taxon>
        <taxon>Pseudomonadati</taxon>
        <taxon>Pseudomonadota</taxon>
        <taxon>Gammaproteobacteria</taxon>
        <taxon>Orbales</taxon>
        <taxon>Orbaceae</taxon>
        <taxon>Gilliamella</taxon>
    </lineage>
</organism>